<keyword evidence="2" id="KW-0106">Calcium</keyword>
<keyword evidence="1" id="KW-0479">Metal-binding</keyword>
<feature type="compositionally biased region" description="Low complexity" evidence="3">
    <location>
        <begin position="622"/>
        <end position="637"/>
    </location>
</feature>
<feature type="region of interest" description="Disordered" evidence="3">
    <location>
        <begin position="167"/>
        <end position="373"/>
    </location>
</feature>
<reference evidence="5" key="1">
    <citation type="journal article" date="2023" name="PhytoFront">
        <title>Draft Genome Resources of Seven Strains of Tilletia horrida, Causal Agent of Kernel Smut of Rice.</title>
        <authorList>
            <person name="Khanal S."/>
            <person name="Antony Babu S."/>
            <person name="Zhou X.G."/>
        </authorList>
    </citation>
    <scope>NUCLEOTIDE SEQUENCE</scope>
    <source>
        <strain evidence="5">TX3</strain>
    </source>
</reference>
<proteinExistence type="predicted"/>
<evidence type="ECO:0000313" key="6">
    <source>
        <dbReference type="Proteomes" id="UP001176521"/>
    </source>
</evidence>
<protein>
    <recommendedName>
        <fullName evidence="4">C2 domain-containing protein</fullName>
    </recommendedName>
</protein>
<dbReference type="AlphaFoldDB" id="A0AAN6GEP0"/>
<feature type="compositionally biased region" description="Low complexity" evidence="3">
    <location>
        <begin position="721"/>
        <end position="730"/>
    </location>
</feature>
<gene>
    <name evidence="5" type="ORF">OC842_003121</name>
</gene>
<feature type="compositionally biased region" description="Gly residues" evidence="3">
    <location>
        <begin position="180"/>
        <end position="195"/>
    </location>
</feature>
<feature type="compositionally biased region" description="Polar residues" evidence="3">
    <location>
        <begin position="251"/>
        <end position="263"/>
    </location>
</feature>
<keyword evidence="6" id="KW-1185">Reference proteome</keyword>
<feature type="compositionally biased region" description="Polar residues" evidence="3">
    <location>
        <begin position="349"/>
        <end position="360"/>
    </location>
</feature>
<organism evidence="5 6">
    <name type="scientific">Tilletia horrida</name>
    <dbReference type="NCBI Taxonomy" id="155126"/>
    <lineage>
        <taxon>Eukaryota</taxon>
        <taxon>Fungi</taxon>
        <taxon>Dikarya</taxon>
        <taxon>Basidiomycota</taxon>
        <taxon>Ustilaginomycotina</taxon>
        <taxon>Exobasidiomycetes</taxon>
        <taxon>Tilletiales</taxon>
        <taxon>Tilletiaceae</taxon>
        <taxon>Tilletia</taxon>
    </lineage>
</organism>
<dbReference type="SMART" id="SM00239">
    <property type="entry name" value="C2"/>
    <property type="match status" value="1"/>
</dbReference>
<feature type="compositionally biased region" description="Low complexity" evidence="3">
    <location>
        <begin position="591"/>
        <end position="610"/>
    </location>
</feature>
<evidence type="ECO:0000256" key="2">
    <source>
        <dbReference type="ARBA" id="ARBA00022837"/>
    </source>
</evidence>
<dbReference type="SUPFAM" id="SSF49562">
    <property type="entry name" value="C2 domain (Calcium/lipid-binding domain, CaLB)"/>
    <property type="match status" value="1"/>
</dbReference>
<dbReference type="InterPro" id="IPR000008">
    <property type="entry name" value="C2_dom"/>
</dbReference>
<comment type="caution">
    <text evidence="5">The sequence shown here is derived from an EMBL/GenBank/DDBJ whole genome shotgun (WGS) entry which is preliminary data.</text>
</comment>
<dbReference type="InterPro" id="IPR037791">
    <property type="entry name" value="C2_fungal_Inn1"/>
</dbReference>
<feature type="compositionally biased region" description="Pro residues" evidence="3">
    <location>
        <begin position="501"/>
        <end position="517"/>
    </location>
</feature>
<evidence type="ECO:0000313" key="5">
    <source>
        <dbReference type="EMBL" id="KAK0533005.1"/>
    </source>
</evidence>
<accession>A0AAN6GEP0</accession>
<feature type="compositionally biased region" description="Low complexity" evidence="3">
    <location>
        <begin position="518"/>
        <end position="539"/>
    </location>
</feature>
<feature type="domain" description="C2" evidence="4">
    <location>
        <begin position="1"/>
        <end position="142"/>
    </location>
</feature>
<feature type="compositionally biased region" description="Low complexity" evidence="3">
    <location>
        <begin position="740"/>
        <end position="749"/>
    </location>
</feature>
<feature type="compositionally biased region" description="Pro residues" evidence="3">
    <location>
        <begin position="750"/>
        <end position="770"/>
    </location>
</feature>
<evidence type="ECO:0000256" key="1">
    <source>
        <dbReference type="ARBA" id="ARBA00022723"/>
    </source>
</evidence>
<dbReference type="CDD" id="cd08681">
    <property type="entry name" value="C2_fungal_Inn1p-like"/>
    <property type="match status" value="1"/>
</dbReference>
<dbReference type="PANTHER" id="PTHR46502">
    <property type="entry name" value="C2 DOMAIN-CONTAINING"/>
    <property type="match status" value="1"/>
</dbReference>
<dbReference type="Proteomes" id="UP001176521">
    <property type="component" value="Unassembled WGS sequence"/>
</dbReference>
<feature type="compositionally biased region" description="Polar residues" evidence="3">
    <location>
        <begin position="323"/>
        <end position="333"/>
    </location>
</feature>
<dbReference type="EMBL" id="JAPDMQ010000147">
    <property type="protein sequence ID" value="KAK0533005.1"/>
    <property type="molecule type" value="Genomic_DNA"/>
</dbReference>
<feature type="region of interest" description="Disordered" evidence="3">
    <location>
        <begin position="489"/>
        <end position="792"/>
    </location>
</feature>
<dbReference type="Gene3D" id="2.60.40.150">
    <property type="entry name" value="C2 domain"/>
    <property type="match status" value="1"/>
</dbReference>
<dbReference type="PANTHER" id="PTHR46502:SF2">
    <property type="entry name" value="16 KDA PHLOEM PROTEIN 2"/>
    <property type="match status" value="1"/>
</dbReference>
<evidence type="ECO:0000256" key="3">
    <source>
        <dbReference type="SAM" id="MobiDB-lite"/>
    </source>
</evidence>
<dbReference type="PROSITE" id="PS50004">
    <property type="entry name" value="C2"/>
    <property type="match status" value="1"/>
</dbReference>
<sequence length="792" mass="82530">MSPPLPEPQKKGTLVCVVLKARNLPNKRSIGKQDPYCVLSLNQETLKTKPDKRGGQHPQWDEQLHFDIYEDLEELLAKEELARDAATTGSVSASSAKPKLKPVKKVLKVTCYADDQREPEFIGEGIVDLTETLKSGEFDEWVPLQAKDRYAGEVYLELTYYLDKAPPKKKKMPKPVVGSATGGGGGAESYGGAGIFVGDVEEDGAEDPPRPPSKHMPRPSESSISTASFGHLGPGGRSGAGSGHGNRNDRLSMTGSASYNNLLSAPGSSGTAASSPAGRRQSEIPAMLRPSSSMANFDVYTPPYAQQALQRIPSPAPPDLRPASSQGQHQPSAYASDGGHGHGHAPRPSLSSAHQAQPSYNVVPPTPVAPQDPYADAASEIARSMSAMSFHSTAHASVAPTLGMPTPQPYGTTAPPVHGAIAQVPQPPPTPTPMAHPGAPVYNYPPPAPSATPTPAMMVHGHTPNPVPPVSTYPSGPAPVAAPAGMYAHTTPPTLHGQYALPPPGPGAHATPPPPLAGPMQQYQQQHHQHQPPRQSSYPLPSNTVSNSLAPSPVPAHQHQAHSAPTTPGHDPANGASPASFHALPTLPHLSGPAPAPASGPQAPAAVPSAYGLGPAPHDFRPSSPAPSMASIASMSSFQTYTHSHAPPAPAPHQHQMYQPQHQHTAPPALGMYQQPPPPPAGVPQQQPQQPHLYSQPPPPPGAAPPTGQMNGLPQHAGALPYAYANGTAPAPAPPGPAGFGQYAPQQQQAPPPPPMGNMYSVPPPPPAGPAPGQYAYHQPPPPPPQQHYYGQ</sequence>
<feature type="compositionally biased region" description="Gly residues" evidence="3">
    <location>
        <begin position="232"/>
        <end position="244"/>
    </location>
</feature>
<evidence type="ECO:0000259" key="4">
    <source>
        <dbReference type="PROSITE" id="PS50004"/>
    </source>
</evidence>
<feature type="compositionally biased region" description="Low complexity" evidence="3">
    <location>
        <begin position="264"/>
        <end position="278"/>
    </location>
</feature>
<dbReference type="GO" id="GO:0046872">
    <property type="term" value="F:metal ion binding"/>
    <property type="evidence" value="ECO:0007669"/>
    <property type="project" value="UniProtKB-KW"/>
</dbReference>
<feature type="compositionally biased region" description="Low complexity" evidence="3">
    <location>
        <begin position="652"/>
        <end position="674"/>
    </location>
</feature>
<dbReference type="InterPro" id="IPR035892">
    <property type="entry name" value="C2_domain_sf"/>
</dbReference>
<name>A0AAN6GEP0_9BASI</name>
<feature type="compositionally biased region" description="Low complexity" evidence="3">
    <location>
        <begin position="683"/>
        <end position="695"/>
    </location>
</feature>
<feature type="compositionally biased region" description="Polar residues" evidence="3">
    <location>
        <begin position="540"/>
        <end position="550"/>
    </location>
</feature>
<dbReference type="Pfam" id="PF00168">
    <property type="entry name" value="C2"/>
    <property type="match status" value="2"/>
</dbReference>